<proteinExistence type="predicted"/>
<dbReference type="Gene3D" id="3.40.50.720">
    <property type="entry name" value="NAD(P)-binding Rossmann-like Domain"/>
    <property type="match status" value="1"/>
</dbReference>
<dbReference type="GO" id="GO:0004029">
    <property type="term" value="F:aldehyde dehydrogenase (NAD+) activity"/>
    <property type="evidence" value="ECO:0007669"/>
    <property type="project" value="TreeGrafter"/>
</dbReference>
<evidence type="ECO:0000259" key="1">
    <source>
        <dbReference type="Pfam" id="PF01370"/>
    </source>
</evidence>
<dbReference type="GeneID" id="9586848"/>
<dbReference type="InParanoid" id="D8Q840"/>
<protein>
    <recommendedName>
        <fullName evidence="1">NAD-dependent epimerase/dehydratase domain-containing protein</fullName>
    </recommendedName>
</protein>
<dbReference type="GO" id="GO:0005737">
    <property type="term" value="C:cytoplasm"/>
    <property type="evidence" value="ECO:0007669"/>
    <property type="project" value="TreeGrafter"/>
</dbReference>
<evidence type="ECO:0000313" key="2">
    <source>
        <dbReference type="EMBL" id="EFI96122.1"/>
    </source>
</evidence>
<dbReference type="PANTHER" id="PTHR48079:SF6">
    <property type="entry name" value="NAD(P)-BINDING DOMAIN-CONTAINING PROTEIN-RELATED"/>
    <property type="match status" value="1"/>
</dbReference>
<keyword evidence="3" id="KW-1185">Reference proteome</keyword>
<dbReference type="KEGG" id="scm:SCHCO_02544207"/>
<accession>D8Q840</accession>
<dbReference type="VEuPathDB" id="FungiDB:SCHCODRAFT_02544207"/>
<dbReference type="InterPro" id="IPR001509">
    <property type="entry name" value="Epimerase_deHydtase"/>
</dbReference>
<dbReference type="EMBL" id="GL377307">
    <property type="protein sequence ID" value="EFI96122.1"/>
    <property type="molecule type" value="Genomic_DNA"/>
</dbReference>
<dbReference type="eggNOG" id="ENOG502SMS4">
    <property type="taxonomic scope" value="Eukaryota"/>
</dbReference>
<reference evidence="2 3" key="1">
    <citation type="journal article" date="2010" name="Nat. Biotechnol.">
        <title>Genome sequence of the model mushroom Schizophyllum commune.</title>
        <authorList>
            <person name="Ohm R.A."/>
            <person name="de Jong J.F."/>
            <person name="Lugones L.G."/>
            <person name="Aerts A."/>
            <person name="Kothe E."/>
            <person name="Stajich J.E."/>
            <person name="de Vries R.P."/>
            <person name="Record E."/>
            <person name="Levasseur A."/>
            <person name="Baker S.E."/>
            <person name="Bartholomew K.A."/>
            <person name="Coutinho P.M."/>
            <person name="Erdmann S."/>
            <person name="Fowler T.J."/>
            <person name="Gathman A.C."/>
            <person name="Lombard V."/>
            <person name="Henrissat B."/>
            <person name="Knabe N."/>
            <person name="Kuees U."/>
            <person name="Lilly W.W."/>
            <person name="Lindquist E."/>
            <person name="Lucas S."/>
            <person name="Magnuson J.K."/>
            <person name="Piumi F."/>
            <person name="Raudaskoski M."/>
            <person name="Salamov A."/>
            <person name="Schmutz J."/>
            <person name="Schwarze F.W.M.R."/>
            <person name="vanKuyk P.A."/>
            <person name="Horton J.S."/>
            <person name="Grigoriev I.V."/>
            <person name="Woesten H.A.B."/>
        </authorList>
    </citation>
    <scope>NUCLEOTIDE SEQUENCE [LARGE SCALE GENOMIC DNA]</scope>
    <source>
        <strain evidence="3">H4-8 / FGSC 9210</strain>
    </source>
</reference>
<dbReference type="HOGENOM" id="CLU_007383_12_2_1"/>
<dbReference type="OMA" id="LGHYGWS"/>
<dbReference type="Proteomes" id="UP000007431">
    <property type="component" value="Unassembled WGS sequence"/>
</dbReference>
<dbReference type="InterPro" id="IPR051783">
    <property type="entry name" value="NAD(P)-dependent_oxidoreduct"/>
</dbReference>
<dbReference type="AlphaFoldDB" id="D8Q840"/>
<name>D8Q840_SCHCM</name>
<gene>
    <name evidence="2" type="ORF">SCHCODRAFT_16202</name>
</gene>
<organism evidence="3">
    <name type="scientific">Schizophyllum commune (strain H4-8 / FGSC 9210)</name>
    <name type="common">Split gill fungus</name>
    <dbReference type="NCBI Taxonomy" id="578458"/>
    <lineage>
        <taxon>Eukaryota</taxon>
        <taxon>Fungi</taxon>
        <taxon>Dikarya</taxon>
        <taxon>Basidiomycota</taxon>
        <taxon>Agaricomycotina</taxon>
        <taxon>Agaricomycetes</taxon>
        <taxon>Agaricomycetidae</taxon>
        <taxon>Agaricales</taxon>
        <taxon>Schizophyllaceae</taxon>
        <taxon>Schizophyllum</taxon>
    </lineage>
</organism>
<sequence>MANIQQDPPSIFLLGATGFVGSHFVRLLAQALPEHRVFALVRSLTPARRDVLASLHPNIVPVEGTLDDAALITEWAAKCPITINAANSDDFPLVKALLAGLEANSQANPGRAPLYIHLSGLGLISDNCRGEQLDESKVHIWSDLDFHPNRVEPTNSHFREDSAVVDAGMREDLPIRTIVVYPSWIYGVGEGPAKSTVGVRMFYDMFKKAGAAGTWGAGANRLPSTHVKDVASAVFTVLKAALEGRAEEGKEGIYFATSDNPMVSMHEYTSVMGEWMHAKGLLSSPKSTPLPASITEPFGELGWSRVGGSEWAKSERLYRLGWEPVESRKRTILQSLPDELEVVYAADAAGEDGEHVAVGRRMRT</sequence>
<dbReference type="SUPFAM" id="SSF51735">
    <property type="entry name" value="NAD(P)-binding Rossmann-fold domains"/>
    <property type="match status" value="1"/>
</dbReference>
<dbReference type="Pfam" id="PF01370">
    <property type="entry name" value="Epimerase"/>
    <property type="match status" value="1"/>
</dbReference>
<dbReference type="OrthoDB" id="2130169at2759"/>
<feature type="domain" description="NAD-dependent epimerase/dehydratase" evidence="1">
    <location>
        <begin position="11"/>
        <end position="86"/>
    </location>
</feature>
<dbReference type="STRING" id="578458.D8Q840"/>
<evidence type="ECO:0000313" key="3">
    <source>
        <dbReference type="Proteomes" id="UP000007431"/>
    </source>
</evidence>
<dbReference type="PANTHER" id="PTHR48079">
    <property type="entry name" value="PROTEIN YEEZ"/>
    <property type="match status" value="1"/>
</dbReference>
<dbReference type="InterPro" id="IPR036291">
    <property type="entry name" value="NAD(P)-bd_dom_sf"/>
</dbReference>